<gene>
    <name evidence="1" type="ORF">LCGC14_3126950</name>
</gene>
<proteinExistence type="predicted"/>
<accession>A0A0F8YQ90</accession>
<comment type="caution">
    <text evidence="1">The sequence shown here is derived from an EMBL/GenBank/DDBJ whole genome shotgun (WGS) entry which is preliminary data.</text>
</comment>
<evidence type="ECO:0008006" key="2">
    <source>
        <dbReference type="Google" id="ProtNLM"/>
    </source>
</evidence>
<protein>
    <recommendedName>
        <fullName evidence="2">YbjN domain-containing protein</fullName>
    </recommendedName>
</protein>
<evidence type="ECO:0000313" key="1">
    <source>
        <dbReference type="EMBL" id="KKK50246.1"/>
    </source>
</evidence>
<dbReference type="EMBL" id="LAZR01068116">
    <property type="protein sequence ID" value="KKK50246.1"/>
    <property type="molecule type" value="Genomic_DNA"/>
</dbReference>
<name>A0A0F8YQ90_9ZZZZ</name>
<dbReference type="AlphaFoldDB" id="A0A0F8YQ90"/>
<sequence length="155" mass="18412">MTEQIKDIIERMEAIFGELGYYIFDKEETGETYEGSFKKNDHYLGTIYIENESNFIEFANTFTFDIAEESFFKKHLEPMLDICYENGCYFNILEDEEEIHFHVFSKIYFSGLNVESLEDTLEDFIACNQELELIFEIEEGETNIDSEDMDRENLE</sequence>
<organism evidence="1">
    <name type="scientific">marine sediment metagenome</name>
    <dbReference type="NCBI Taxonomy" id="412755"/>
    <lineage>
        <taxon>unclassified sequences</taxon>
        <taxon>metagenomes</taxon>
        <taxon>ecological metagenomes</taxon>
    </lineage>
</organism>
<reference evidence="1" key="1">
    <citation type="journal article" date="2015" name="Nature">
        <title>Complex archaea that bridge the gap between prokaryotes and eukaryotes.</title>
        <authorList>
            <person name="Spang A."/>
            <person name="Saw J.H."/>
            <person name="Jorgensen S.L."/>
            <person name="Zaremba-Niedzwiedzka K."/>
            <person name="Martijn J."/>
            <person name="Lind A.E."/>
            <person name="van Eijk R."/>
            <person name="Schleper C."/>
            <person name="Guy L."/>
            <person name="Ettema T.J."/>
        </authorList>
    </citation>
    <scope>NUCLEOTIDE SEQUENCE</scope>
</reference>